<feature type="region of interest" description="Disordered" evidence="1">
    <location>
        <begin position="76"/>
        <end position="164"/>
    </location>
</feature>
<dbReference type="EMBL" id="JASBNA010000053">
    <property type="protein sequence ID" value="KAK7680006.1"/>
    <property type="molecule type" value="Genomic_DNA"/>
</dbReference>
<dbReference type="AlphaFoldDB" id="A0AAW0FGV3"/>
<evidence type="ECO:0000256" key="1">
    <source>
        <dbReference type="SAM" id="MobiDB-lite"/>
    </source>
</evidence>
<evidence type="ECO:0000313" key="3">
    <source>
        <dbReference type="Proteomes" id="UP001385951"/>
    </source>
</evidence>
<feature type="compositionally biased region" description="Basic and acidic residues" evidence="1">
    <location>
        <begin position="113"/>
        <end position="122"/>
    </location>
</feature>
<organism evidence="2 3">
    <name type="scientific">Cerrena zonata</name>
    <dbReference type="NCBI Taxonomy" id="2478898"/>
    <lineage>
        <taxon>Eukaryota</taxon>
        <taxon>Fungi</taxon>
        <taxon>Dikarya</taxon>
        <taxon>Basidiomycota</taxon>
        <taxon>Agaricomycotina</taxon>
        <taxon>Agaricomycetes</taxon>
        <taxon>Polyporales</taxon>
        <taxon>Cerrenaceae</taxon>
        <taxon>Cerrena</taxon>
    </lineage>
</organism>
<keyword evidence="3" id="KW-1185">Reference proteome</keyword>
<evidence type="ECO:0000313" key="2">
    <source>
        <dbReference type="EMBL" id="KAK7680006.1"/>
    </source>
</evidence>
<gene>
    <name evidence="2" type="ORF">QCA50_016952</name>
</gene>
<reference evidence="2 3" key="1">
    <citation type="submission" date="2022-09" db="EMBL/GenBank/DDBJ databases">
        <authorList>
            <person name="Palmer J.M."/>
        </authorList>
    </citation>
    <scope>NUCLEOTIDE SEQUENCE [LARGE SCALE GENOMIC DNA]</scope>
    <source>
        <strain evidence="2 3">DSM 7382</strain>
    </source>
</reference>
<proteinExistence type="predicted"/>
<comment type="caution">
    <text evidence="2">The sequence shown here is derived from an EMBL/GenBank/DDBJ whole genome shotgun (WGS) entry which is preliminary data.</text>
</comment>
<sequence length="164" mass="17727">MAASYMYMAALLTEEADELTGAETARHLVPQSGELKSPKKCTYNNQEAFECEDGDFTVFVEAKGFPERVAILAIDHSNAHRGKTENVMVGEVSNGDSDKGKERVTSGDEDGEGDGHGGRDDSSGSGGGQVVKRSASGEEEHLKVKAEYQATNRSRRSSSRFMPY</sequence>
<name>A0AAW0FGV3_9APHY</name>
<feature type="compositionally biased region" description="Basic and acidic residues" evidence="1">
    <location>
        <begin position="135"/>
        <end position="146"/>
    </location>
</feature>
<dbReference type="Proteomes" id="UP001385951">
    <property type="component" value="Unassembled WGS sequence"/>
</dbReference>
<accession>A0AAW0FGV3</accession>
<protein>
    <submittedName>
        <fullName evidence="2">Uncharacterized protein</fullName>
    </submittedName>
</protein>
<feature type="compositionally biased region" description="Basic and acidic residues" evidence="1">
    <location>
        <begin position="96"/>
        <end position="106"/>
    </location>
</feature>